<gene>
    <name evidence="1" type="ORF">NE398_01245</name>
</gene>
<accession>A0A9X3XKH2</accession>
<keyword evidence="2" id="KW-1185">Reference proteome</keyword>
<comment type="caution">
    <text evidence="1">The sequence shown here is derived from an EMBL/GenBank/DDBJ whole genome shotgun (WGS) entry which is preliminary data.</text>
</comment>
<organism evidence="1 2">
    <name type="scientific">Clostridium tertium</name>
    <dbReference type="NCBI Taxonomy" id="1559"/>
    <lineage>
        <taxon>Bacteria</taxon>
        <taxon>Bacillati</taxon>
        <taxon>Bacillota</taxon>
        <taxon>Clostridia</taxon>
        <taxon>Eubacteriales</taxon>
        <taxon>Clostridiaceae</taxon>
        <taxon>Clostridium</taxon>
    </lineage>
</organism>
<name>A0A9X3XKH2_9CLOT</name>
<dbReference type="Proteomes" id="UP001141183">
    <property type="component" value="Unassembled WGS sequence"/>
</dbReference>
<protein>
    <submittedName>
        <fullName evidence="1">Uncharacterized protein</fullName>
    </submittedName>
</protein>
<dbReference type="AlphaFoldDB" id="A0A9X3XKH2"/>
<sequence length="45" mass="5182">MYICSSKGAYNRRIVIGWMGVHDAGEDKKPAIDNFWQQKLTIPEN</sequence>
<evidence type="ECO:0000313" key="1">
    <source>
        <dbReference type="EMBL" id="MDC4238797.1"/>
    </source>
</evidence>
<reference evidence="1" key="1">
    <citation type="submission" date="2022-05" db="EMBL/GenBank/DDBJ databases">
        <title>Draft genome sequence of Clostridium tertium strain CP3 isolated from Peru.</title>
        <authorList>
            <person name="Hurtado R."/>
            <person name="Lima L."/>
            <person name="Sousa T."/>
            <person name="Jaiswal A.K."/>
            <person name="Tiwari S."/>
            <person name="Maturrano L."/>
            <person name="Brenig B."/>
            <person name="Azevedo V."/>
        </authorList>
    </citation>
    <scope>NUCLEOTIDE SEQUENCE</scope>
    <source>
        <strain evidence="1">CP3</strain>
    </source>
</reference>
<evidence type="ECO:0000313" key="2">
    <source>
        <dbReference type="Proteomes" id="UP001141183"/>
    </source>
</evidence>
<proteinExistence type="predicted"/>
<dbReference type="RefSeq" id="WP_272469993.1">
    <property type="nucleotide sequence ID" value="NZ_JAMRYU010000001.1"/>
</dbReference>
<dbReference type="EMBL" id="JAMRYU010000001">
    <property type="protein sequence ID" value="MDC4238797.1"/>
    <property type="molecule type" value="Genomic_DNA"/>
</dbReference>